<proteinExistence type="predicted"/>
<feature type="domain" description="FAM194 C-terminal" evidence="1">
    <location>
        <begin position="8"/>
        <end position="141"/>
    </location>
</feature>
<dbReference type="OrthoDB" id="2121326at2759"/>
<evidence type="ECO:0000313" key="3">
    <source>
        <dbReference type="Proteomes" id="UP000251314"/>
    </source>
</evidence>
<reference evidence="2 3" key="1">
    <citation type="submission" date="2018-01" db="EMBL/GenBank/DDBJ databases">
        <title>Draft genome of the strawberry crown rot pathogen Phytophthora cactorum.</title>
        <authorList>
            <person name="Armitage A.D."/>
            <person name="Lysoe E."/>
            <person name="Nellist C.F."/>
            <person name="Harrison R.J."/>
            <person name="Brurberg M.B."/>
        </authorList>
    </citation>
    <scope>NUCLEOTIDE SEQUENCE [LARGE SCALE GENOMIC DNA]</scope>
    <source>
        <strain evidence="2 3">10300</strain>
    </source>
</reference>
<dbReference type="CDD" id="cd02947">
    <property type="entry name" value="TRX_family"/>
    <property type="match status" value="1"/>
</dbReference>
<accession>A0A329SKN3</accession>
<dbReference type="AlphaFoldDB" id="A0A329SKN3"/>
<dbReference type="Pfam" id="PF14977">
    <property type="entry name" value="FAM194"/>
    <property type="match status" value="1"/>
</dbReference>
<evidence type="ECO:0000259" key="1">
    <source>
        <dbReference type="Pfam" id="PF14977"/>
    </source>
</evidence>
<dbReference type="InterPro" id="IPR036249">
    <property type="entry name" value="Thioredoxin-like_sf"/>
</dbReference>
<sequence>MGTSSLAIAQNYPSGEVAVQLDDLGCGFCYYASGRVAACANKINDYQRSFQFYEDNKKRTLLATLDEHAVGSAGRPGGKKMILTKECGIILDGKDVILKTWRWDPKAQRAGSPPSEPVVINLNASLVFTYRDRSSISIKFVPCPGILVDFACGECLRRTDSYFDHARRVTEGPHRGKLLIDQEVPTLQQRQKRIELESLEKRSKSKPRSKDVAHDQIKQIVSTLETKFDGYDGCRVTPAADGGWREKAYLQSLREIPILPATGHEVGRVPTLFGSVVQTNDASESLKRLKNEFNGKWRGSVEIHKMIAQENPGLPRTGSITNASGRYSQELQVAGGGTKSVGERLTTIRGSKLDLFLREQFANDELVVVACLRADDRQSRAAEAKLEQIQLIISERKLNPATAAGEKKCRLVKCDLTESPALADRYRIHAVPTFLMFYDSRLVNVSSLGGLALRVAPTTKNANLSGLMDHLPRVLLVEKVAKQQLAVESVLRREGFQWDLSISGEQAVSNFTRQPTSGGLGNSGTAYELIMLSDSLTDTEVRAIDRFIGPKERMKRKTGRKVLVCVMVSAAGSDVSFSKTMCQACRRAQGRRVSQELAASAESSAREPRLMACPHCSLVGKSSAMTTLLSPVLVEMTQAVVYKHVKAATLHRLAEMWAADEARGGANSAPSSARGPRHYGETHLGLTPFSFFAQVDKQIAAAKRGAFLPDHRIPEMALSAKDSVLSQQVGRQVPDGLVVLQTDQVRSASA</sequence>
<name>A0A329SKN3_9STRA</name>
<gene>
    <name evidence="2" type="ORF">PC110_g6481</name>
</gene>
<dbReference type="Proteomes" id="UP000251314">
    <property type="component" value="Unassembled WGS sequence"/>
</dbReference>
<dbReference type="Gene3D" id="3.40.30.10">
    <property type="entry name" value="Glutaredoxin"/>
    <property type="match status" value="1"/>
</dbReference>
<dbReference type="EMBL" id="MJFZ01000117">
    <property type="protein sequence ID" value="RAW37230.1"/>
    <property type="molecule type" value="Genomic_DNA"/>
</dbReference>
<evidence type="ECO:0000313" key="2">
    <source>
        <dbReference type="EMBL" id="RAW37230.1"/>
    </source>
</evidence>
<dbReference type="SUPFAM" id="SSF52833">
    <property type="entry name" value="Thioredoxin-like"/>
    <property type="match status" value="1"/>
</dbReference>
<dbReference type="InterPro" id="IPR029281">
    <property type="entry name" value="FAM194_C"/>
</dbReference>
<comment type="caution">
    <text evidence="2">The sequence shown here is derived from an EMBL/GenBank/DDBJ whole genome shotgun (WGS) entry which is preliminary data.</text>
</comment>
<protein>
    <recommendedName>
        <fullName evidence="1">FAM194 C-terminal domain-containing protein</fullName>
    </recommendedName>
</protein>
<keyword evidence="3" id="KW-1185">Reference proteome</keyword>
<organism evidence="2 3">
    <name type="scientific">Phytophthora cactorum</name>
    <dbReference type="NCBI Taxonomy" id="29920"/>
    <lineage>
        <taxon>Eukaryota</taxon>
        <taxon>Sar</taxon>
        <taxon>Stramenopiles</taxon>
        <taxon>Oomycota</taxon>
        <taxon>Peronosporomycetes</taxon>
        <taxon>Peronosporales</taxon>
        <taxon>Peronosporaceae</taxon>
        <taxon>Phytophthora</taxon>
    </lineage>
</organism>
<dbReference type="VEuPathDB" id="FungiDB:PC110_g6481"/>